<dbReference type="InterPro" id="IPR036291">
    <property type="entry name" value="NAD(P)-bd_dom_sf"/>
</dbReference>
<evidence type="ECO:0000313" key="4">
    <source>
        <dbReference type="EMBL" id="CAA9451176.1"/>
    </source>
</evidence>
<organism evidence="4">
    <name type="scientific">uncultured Rubrobacteraceae bacterium</name>
    <dbReference type="NCBI Taxonomy" id="349277"/>
    <lineage>
        <taxon>Bacteria</taxon>
        <taxon>Bacillati</taxon>
        <taxon>Actinomycetota</taxon>
        <taxon>Rubrobacteria</taxon>
        <taxon>Rubrobacterales</taxon>
        <taxon>Rubrobacteraceae</taxon>
        <taxon>environmental samples</taxon>
    </lineage>
</organism>
<sequence>MSADERGSQPVALVTGANRGIGFEVCRQLARGGMKVFLGARDPKKAESAAQELSGEGLDIVPRTVDVSEDESVGRLAAGLKEFGELDVLVNNAGINFDFRQWTSGADLGMVHETLEPTSSAPGVPAKRCYRSYALASTAGSSTSRARPALPSLPGEGW</sequence>
<evidence type="ECO:0008006" key="5">
    <source>
        <dbReference type="Google" id="ProtNLM"/>
    </source>
</evidence>
<dbReference type="InterPro" id="IPR002347">
    <property type="entry name" value="SDR_fam"/>
</dbReference>
<protein>
    <recommendedName>
        <fullName evidence="5">Short-chain dehydrogenase/reductase SDR</fullName>
    </recommendedName>
</protein>
<dbReference type="SUPFAM" id="SSF51735">
    <property type="entry name" value="NAD(P)-binding Rossmann-fold domains"/>
    <property type="match status" value="1"/>
</dbReference>
<dbReference type="GO" id="GO:0016491">
    <property type="term" value="F:oxidoreductase activity"/>
    <property type="evidence" value="ECO:0007669"/>
    <property type="project" value="UniProtKB-KW"/>
</dbReference>
<dbReference type="EMBL" id="CADCVB010000224">
    <property type="protein sequence ID" value="CAA9451176.1"/>
    <property type="molecule type" value="Genomic_DNA"/>
</dbReference>
<dbReference type="Pfam" id="PF00106">
    <property type="entry name" value="adh_short"/>
    <property type="match status" value="1"/>
</dbReference>
<dbReference type="GO" id="GO:0016020">
    <property type="term" value="C:membrane"/>
    <property type="evidence" value="ECO:0007669"/>
    <property type="project" value="TreeGrafter"/>
</dbReference>
<accession>A0A6J4QY10</accession>
<dbReference type="PANTHER" id="PTHR43490">
    <property type="entry name" value="(+)-NEOMENTHOL DEHYDROGENASE"/>
    <property type="match status" value="1"/>
</dbReference>
<evidence type="ECO:0000256" key="2">
    <source>
        <dbReference type="ARBA" id="ARBA00022857"/>
    </source>
</evidence>
<name>A0A6J4QY10_9ACTN</name>
<keyword evidence="3" id="KW-0560">Oxidoreductase</keyword>
<proteinExistence type="inferred from homology"/>
<gene>
    <name evidence="4" type="ORF">AVDCRST_MAG78-3416</name>
</gene>
<reference evidence="4" key="1">
    <citation type="submission" date="2020-02" db="EMBL/GenBank/DDBJ databases">
        <authorList>
            <person name="Meier V. D."/>
        </authorList>
    </citation>
    <scope>NUCLEOTIDE SEQUENCE</scope>
    <source>
        <strain evidence="4">AVDCRST_MAG78</strain>
    </source>
</reference>
<evidence type="ECO:0000256" key="1">
    <source>
        <dbReference type="ARBA" id="ARBA00006484"/>
    </source>
</evidence>
<dbReference type="AlphaFoldDB" id="A0A6J4QY10"/>
<evidence type="ECO:0000256" key="3">
    <source>
        <dbReference type="ARBA" id="ARBA00023002"/>
    </source>
</evidence>
<keyword evidence="2" id="KW-0521">NADP</keyword>
<dbReference type="PANTHER" id="PTHR43490:SF99">
    <property type="entry name" value="SHORT-CHAIN DEHYDROGENASE_REDUCTASE"/>
    <property type="match status" value="1"/>
</dbReference>
<dbReference type="PRINTS" id="PR00081">
    <property type="entry name" value="GDHRDH"/>
</dbReference>
<dbReference type="Gene3D" id="3.40.50.720">
    <property type="entry name" value="NAD(P)-binding Rossmann-like Domain"/>
    <property type="match status" value="1"/>
</dbReference>
<comment type="similarity">
    <text evidence="1">Belongs to the short-chain dehydrogenases/reductases (SDR) family.</text>
</comment>